<dbReference type="OrthoDB" id="9814887at2"/>
<dbReference type="RefSeq" id="WP_161337279.1">
    <property type="nucleotide sequence ID" value="NZ_JBHSDG010000002.1"/>
</dbReference>
<feature type="domain" description="Peptidase M48" evidence="7">
    <location>
        <begin position="40"/>
        <end position="226"/>
    </location>
</feature>
<dbReference type="Proteomes" id="UP000445696">
    <property type="component" value="Unassembled WGS sequence"/>
</dbReference>
<dbReference type="AlphaFoldDB" id="A0A845MCF0"/>
<keyword evidence="9" id="KW-1185">Reference proteome</keyword>
<organism evidence="8 9">
    <name type="scientific">Sneathiella chungangensis</name>
    <dbReference type="NCBI Taxonomy" id="1418234"/>
    <lineage>
        <taxon>Bacteria</taxon>
        <taxon>Pseudomonadati</taxon>
        <taxon>Pseudomonadota</taxon>
        <taxon>Alphaproteobacteria</taxon>
        <taxon>Sneathiellales</taxon>
        <taxon>Sneathiellaceae</taxon>
        <taxon>Sneathiella</taxon>
    </lineage>
</organism>
<keyword evidence="2 8" id="KW-0645">Protease</keyword>
<dbReference type="GO" id="GO:0051603">
    <property type="term" value="P:proteolysis involved in protein catabolic process"/>
    <property type="evidence" value="ECO:0007669"/>
    <property type="project" value="TreeGrafter"/>
</dbReference>
<gene>
    <name evidence="8" type="ORF">GQF03_00755</name>
</gene>
<evidence type="ECO:0000256" key="1">
    <source>
        <dbReference type="ARBA" id="ARBA00001947"/>
    </source>
</evidence>
<evidence type="ECO:0000256" key="5">
    <source>
        <dbReference type="ARBA" id="ARBA00022833"/>
    </source>
</evidence>
<evidence type="ECO:0000256" key="2">
    <source>
        <dbReference type="ARBA" id="ARBA00022670"/>
    </source>
</evidence>
<dbReference type="GO" id="GO:0046872">
    <property type="term" value="F:metal ion binding"/>
    <property type="evidence" value="ECO:0007669"/>
    <property type="project" value="UniProtKB-KW"/>
</dbReference>
<keyword evidence="5" id="KW-0862">Zinc</keyword>
<dbReference type="PANTHER" id="PTHR22726">
    <property type="entry name" value="METALLOENDOPEPTIDASE OMA1"/>
    <property type="match status" value="1"/>
</dbReference>
<dbReference type="InterPro" id="IPR011990">
    <property type="entry name" value="TPR-like_helical_dom_sf"/>
</dbReference>
<dbReference type="Gene3D" id="1.25.40.10">
    <property type="entry name" value="Tetratricopeptide repeat domain"/>
    <property type="match status" value="1"/>
</dbReference>
<reference evidence="8 9" key="1">
    <citation type="journal article" date="2014" name="Int. J. Syst. Evol. Microbiol.">
        <title>Sneathiella chungangensis sp. nov., isolated from a marine sand, and emended description of the genus Sneathiella.</title>
        <authorList>
            <person name="Siamphan C."/>
            <person name="Kim H."/>
            <person name="Lee J.S."/>
            <person name="Kim W."/>
        </authorList>
    </citation>
    <scope>NUCLEOTIDE SEQUENCE [LARGE SCALE GENOMIC DNA]</scope>
    <source>
        <strain evidence="8 9">KCTC 32476</strain>
    </source>
</reference>
<evidence type="ECO:0000313" key="9">
    <source>
        <dbReference type="Proteomes" id="UP000445696"/>
    </source>
</evidence>
<keyword evidence="6 8" id="KW-0482">Metalloprotease</keyword>
<dbReference type="SUPFAM" id="SSF48452">
    <property type="entry name" value="TPR-like"/>
    <property type="match status" value="1"/>
</dbReference>
<comment type="caution">
    <text evidence="8">The sequence shown here is derived from an EMBL/GenBank/DDBJ whole genome shotgun (WGS) entry which is preliminary data.</text>
</comment>
<dbReference type="CDD" id="cd07324">
    <property type="entry name" value="M48C_Oma1-like"/>
    <property type="match status" value="1"/>
</dbReference>
<comment type="cofactor">
    <cofactor evidence="1">
        <name>Zn(2+)</name>
        <dbReference type="ChEBI" id="CHEBI:29105"/>
    </cofactor>
</comment>
<sequence>MIKRILTPVSIFLVLLLSLEGAVAKQTAPSFIRDAEIEHTLRSYARPLFRAAGLNGDDVEIYIINSGDLNAFVAGGQRLFMFRGLLERVETPDQLKGVIAHETGHIAGGHLARTQDALKNANIKSIVGMILGLAAAAAGGGGAGAAVAIGSQDAATKSFLSYSRTQESSADQAAITYLNRTGQSGRGMVEFLDIIGRGEYQPQNTISSYYRSHPVSSERVAALSQRVNASPYKDVPPSDEDVIALKRMQAKLFGFTRPLQKTLHKYPVSDNSVEARYARAIGFFRYPDLKKALAEIDSLIAEYPADPYFHELRGQALYENGDILGALPSLETAVTLAPGEPLILSFYGTILNATGDPLDSEKAIAILNESLSYDPNNGQTWDQLAIAYSRTGDTGMLSLASAERSLLEGEYQKAAFHAERAQDFFKIGSPIYLRTQDIITIANQAAAEAARN</sequence>
<protein>
    <submittedName>
        <fullName evidence="8">M48 family metalloprotease</fullName>
    </submittedName>
</protein>
<evidence type="ECO:0000259" key="7">
    <source>
        <dbReference type="Pfam" id="PF01435"/>
    </source>
</evidence>
<proteinExistence type="predicted"/>
<dbReference type="GO" id="GO:0016020">
    <property type="term" value="C:membrane"/>
    <property type="evidence" value="ECO:0007669"/>
    <property type="project" value="TreeGrafter"/>
</dbReference>
<keyword evidence="4" id="KW-0378">Hydrolase</keyword>
<dbReference type="Gene3D" id="3.30.2010.10">
    <property type="entry name" value="Metalloproteases ('zincins'), catalytic domain"/>
    <property type="match status" value="1"/>
</dbReference>
<evidence type="ECO:0000256" key="6">
    <source>
        <dbReference type="ARBA" id="ARBA00023049"/>
    </source>
</evidence>
<evidence type="ECO:0000256" key="3">
    <source>
        <dbReference type="ARBA" id="ARBA00022723"/>
    </source>
</evidence>
<dbReference type="InterPro" id="IPR051156">
    <property type="entry name" value="Mito/Outer_Membr_Metalloprot"/>
</dbReference>
<dbReference type="InterPro" id="IPR001915">
    <property type="entry name" value="Peptidase_M48"/>
</dbReference>
<keyword evidence="3" id="KW-0479">Metal-binding</keyword>
<dbReference type="GO" id="GO:0004222">
    <property type="term" value="F:metalloendopeptidase activity"/>
    <property type="evidence" value="ECO:0007669"/>
    <property type="project" value="InterPro"/>
</dbReference>
<dbReference type="EMBL" id="WTVA01000001">
    <property type="protein sequence ID" value="MZR20857.1"/>
    <property type="molecule type" value="Genomic_DNA"/>
</dbReference>
<name>A0A845MCF0_9PROT</name>
<evidence type="ECO:0000256" key="4">
    <source>
        <dbReference type="ARBA" id="ARBA00022801"/>
    </source>
</evidence>
<evidence type="ECO:0000313" key="8">
    <source>
        <dbReference type="EMBL" id="MZR20857.1"/>
    </source>
</evidence>
<accession>A0A845MCF0</accession>
<dbReference type="Pfam" id="PF01435">
    <property type="entry name" value="Peptidase_M48"/>
    <property type="match status" value="1"/>
</dbReference>
<dbReference type="PANTHER" id="PTHR22726:SF1">
    <property type="entry name" value="METALLOENDOPEPTIDASE OMA1, MITOCHONDRIAL"/>
    <property type="match status" value="1"/>
</dbReference>